<organism evidence="1 2">
    <name type="scientific">Batillaria attramentaria</name>
    <dbReference type="NCBI Taxonomy" id="370345"/>
    <lineage>
        <taxon>Eukaryota</taxon>
        <taxon>Metazoa</taxon>
        <taxon>Spiralia</taxon>
        <taxon>Lophotrochozoa</taxon>
        <taxon>Mollusca</taxon>
        <taxon>Gastropoda</taxon>
        <taxon>Caenogastropoda</taxon>
        <taxon>Sorbeoconcha</taxon>
        <taxon>Cerithioidea</taxon>
        <taxon>Batillariidae</taxon>
        <taxon>Batillaria</taxon>
    </lineage>
</organism>
<dbReference type="AlphaFoldDB" id="A0ABD0J8T2"/>
<protein>
    <submittedName>
        <fullName evidence="1">Uncharacterized protein</fullName>
    </submittedName>
</protein>
<keyword evidence="2" id="KW-1185">Reference proteome</keyword>
<dbReference type="EMBL" id="JACVVK020000567">
    <property type="protein sequence ID" value="KAK7465871.1"/>
    <property type="molecule type" value="Genomic_DNA"/>
</dbReference>
<evidence type="ECO:0000313" key="2">
    <source>
        <dbReference type="Proteomes" id="UP001519460"/>
    </source>
</evidence>
<gene>
    <name evidence="1" type="ORF">BaRGS_00037562</name>
</gene>
<evidence type="ECO:0000313" key="1">
    <source>
        <dbReference type="EMBL" id="KAK7465871.1"/>
    </source>
</evidence>
<sequence length="149" mass="16053">AGVAELLEANCGTDGQILERLNVAEICLFVLTDKRLTQRKAYNPGGYGRPVMPGYLTGHQHQVVVPRSRSREKLTEGDTSLRDSIPAMSKPVAITCLVLNVLLPGLGETTEAEVPCSPLGGAELVRGSREAVGFDICRRAGSFESLKCW</sequence>
<feature type="non-terminal residue" evidence="1">
    <location>
        <position position="1"/>
    </location>
</feature>
<name>A0ABD0J8T2_9CAEN</name>
<accession>A0ABD0J8T2</accession>
<dbReference type="Proteomes" id="UP001519460">
    <property type="component" value="Unassembled WGS sequence"/>
</dbReference>
<proteinExistence type="predicted"/>
<reference evidence="1 2" key="1">
    <citation type="journal article" date="2023" name="Sci. Data">
        <title>Genome assembly of the Korean intertidal mud-creeper Batillaria attramentaria.</title>
        <authorList>
            <person name="Patra A.K."/>
            <person name="Ho P.T."/>
            <person name="Jun S."/>
            <person name="Lee S.J."/>
            <person name="Kim Y."/>
            <person name="Won Y.J."/>
        </authorList>
    </citation>
    <scope>NUCLEOTIDE SEQUENCE [LARGE SCALE GENOMIC DNA]</scope>
    <source>
        <strain evidence="1">Wonlab-2016</strain>
    </source>
</reference>
<comment type="caution">
    <text evidence="1">The sequence shown here is derived from an EMBL/GenBank/DDBJ whole genome shotgun (WGS) entry which is preliminary data.</text>
</comment>